<reference evidence="2 3" key="1">
    <citation type="journal article" date="2016" name="Environ. Microbiol.">
        <title>New Methyloceanibacter diversity from North Sea sediments includes methanotroph containing solely the soluble methane monooxygenase.</title>
        <authorList>
            <person name="Vekeman B."/>
            <person name="Kerckhof F.M."/>
            <person name="Cremers G."/>
            <person name="de Vos P."/>
            <person name="Vandamme P."/>
            <person name="Boon N."/>
            <person name="Op den Camp H.J."/>
            <person name="Heylen K."/>
        </authorList>
    </citation>
    <scope>NUCLEOTIDE SEQUENCE [LARGE SCALE GENOMIC DNA]</scope>
    <source>
        <strain evidence="2 3">R-67175</strain>
    </source>
</reference>
<dbReference type="Proteomes" id="UP000094472">
    <property type="component" value="Unassembled WGS sequence"/>
</dbReference>
<dbReference type="AlphaFoldDB" id="A0A1E3VW75"/>
<keyword evidence="3" id="KW-1185">Reference proteome</keyword>
<dbReference type="EMBL" id="LPWF01000024">
    <property type="protein sequence ID" value="ODR97783.1"/>
    <property type="molecule type" value="Genomic_DNA"/>
</dbReference>
<dbReference type="STRING" id="1774969.AUC69_01290"/>
<evidence type="ECO:0008006" key="4">
    <source>
        <dbReference type="Google" id="ProtNLM"/>
    </source>
</evidence>
<evidence type="ECO:0000313" key="3">
    <source>
        <dbReference type="Proteomes" id="UP000094472"/>
    </source>
</evidence>
<gene>
    <name evidence="2" type="ORF">AUC69_01290</name>
</gene>
<proteinExistence type="predicted"/>
<dbReference type="OrthoDB" id="8448116at2"/>
<evidence type="ECO:0000313" key="2">
    <source>
        <dbReference type="EMBL" id="ODR97783.1"/>
    </source>
</evidence>
<organism evidence="2 3">
    <name type="scientific">Methyloceanibacter superfactus</name>
    <dbReference type="NCBI Taxonomy" id="1774969"/>
    <lineage>
        <taxon>Bacteria</taxon>
        <taxon>Pseudomonadati</taxon>
        <taxon>Pseudomonadota</taxon>
        <taxon>Alphaproteobacteria</taxon>
        <taxon>Hyphomicrobiales</taxon>
        <taxon>Hyphomicrobiaceae</taxon>
        <taxon>Methyloceanibacter</taxon>
    </lineage>
</organism>
<feature type="signal peptide" evidence="1">
    <location>
        <begin position="1"/>
        <end position="21"/>
    </location>
</feature>
<dbReference type="RefSeq" id="WP_069441602.1">
    <property type="nucleotide sequence ID" value="NZ_LPWF01000024.1"/>
</dbReference>
<accession>A0A1E3VW75</accession>
<protein>
    <recommendedName>
        <fullName evidence="4">Histidine phosphatase family protein</fullName>
    </recommendedName>
</protein>
<comment type="caution">
    <text evidence="2">The sequence shown here is derived from an EMBL/GenBank/DDBJ whole genome shotgun (WGS) entry which is preliminary data.</text>
</comment>
<evidence type="ECO:0000256" key="1">
    <source>
        <dbReference type="SAM" id="SignalP"/>
    </source>
</evidence>
<keyword evidence="1" id="KW-0732">Signal</keyword>
<name>A0A1E3VW75_9HYPH</name>
<sequence>MLIRLIVAAAIAAGLVAPALAAPSRIVILRHGEKADDWKLCEIGKQRAQALRLNYLGKDAAKSLFTEDAPPAYFFGITLHTAELATPAVDSWGKPLIFYSVFPIDDAKKMTDTLNERTQEAARNILVNPALKGKTIVMVWEHKHIANKELDAKYQREAAVTLRQLFHLDILPGVPREWPDETYDYFWIVDFPDNSNVPSKFTMVKQEFGKSFPQVPANDWGKPDGLDAKTGCMVKD</sequence>
<feature type="chain" id="PRO_5009138647" description="Histidine phosphatase family protein" evidence="1">
    <location>
        <begin position="22"/>
        <end position="236"/>
    </location>
</feature>